<dbReference type="PROSITE" id="PS51155">
    <property type="entry name" value="CHIT_BIND_RR_2"/>
    <property type="match status" value="3"/>
</dbReference>
<dbReference type="PANTHER" id="PTHR10380:SF238">
    <property type="entry name" value="CUTICULAR PROTEIN 65EA-RELATED"/>
    <property type="match status" value="1"/>
</dbReference>
<keyword evidence="3" id="KW-1133">Transmembrane helix</keyword>
<dbReference type="GO" id="GO:0062129">
    <property type="term" value="C:chitin-based extracellular matrix"/>
    <property type="evidence" value="ECO:0007669"/>
    <property type="project" value="TreeGrafter"/>
</dbReference>
<reference evidence="5" key="2">
    <citation type="submission" date="2021-08" db="EMBL/GenBank/DDBJ databases">
        <authorList>
            <person name="Eriksson T."/>
        </authorList>
    </citation>
    <scope>NUCLEOTIDE SEQUENCE</scope>
    <source>
        <strain evidence="5">Stoneville</strain>
        <tissue evidence="5">Whole head</tissue>
    </source>
</reference>
<accession>A0A8J6H999</accession>
<reference evidence="5" key="1">
    <citation type="journal article" date="2020" name="J Insects Food Feed">
        <title>The yellow mealworm (Tenebrio molitor) genome: a resource for the emerging insects as food and feed industry.</title>
        <authorList>
            <person name="Eriksson T."/>
            <person name="Andere A."/>
            <person name="Kelstrup H."/>
            <person name="Emery V."/>
            <person name="Picard C."/>
        </authorList>
    </citation>
    <scope>NUCLEOTIDE SEQUENCE</scope>
    <source>
        <strain evidence="5">Stoneville</strain>
        <tissue evidence="5">Whole head</tissue>
    </source>
</reference>
<gene>
    <name evidence="5" type="ORF">GEV33_012709</name>
</gene>
<dbReference type="Pfam" id="PF00379">
    <property type="entry name" value="Chitin_bind_4"/>
    <property type="match status" value="3"/>
</dbReference>
<keyword evidence="3" id="KW-0812">Transmembrane</keyword>
<organism evidence="5 6">
    <name type="scientific">Tenebrio molitor</name>
    <name type="common">Yellow mealworm beetle</name>
    <dbReference type="NCBI Taxonomy" id="7067"/>
    <lineage>
        <taxon>Eukaryota</taxon>
        <taxon>Metazoa</taxon>
        <taxon>Ecdysozoa</taxon>
        <taxon>Arthropoda</taxon>
        <taxon>Hexapoda</taxon>
        <taxon>Insecta</taxon>
        <taxon>Pterygota</taxon>
        <taxon>Neoptera</taxon>
        <taxon>Endopterygota</taxon>
        <taxon>Coleoptera</taxon>
        <taxon>Polyphaga</taxon>
        <taxon>Cucujiformia</taxon>
        <taxon>Tenebrionidae</taxon>
        <taxon>Tenebrio</taxon>
    </lineage>
</organism>
<evidence type="ECO:0000256" key="4">
    <source>
        <dbReference type="SAM" id="SignalP"/>
    </source>
</evidence>
<dbReference type="AlphaFoldDB" id="A0A8J6H999"/>
<evidence type="ECO:0000256" key="2">
    <source>
        <dbReference type="PROSITE-ProRule" id="PRU00497"/>
    </source>
</evidence>
<evidence type="ECO:0000256" key="1">
    <source>
        <dbReference type="ARBA" id="ARBA00022460"/>
    </source>
</evidence>
<dbReference type="PANTHER" id="PTHR10380">
    <property type="entry name" value="CUTICLE PROTEIN"/>
    <property type="match status" value="1"/>
</dbReference>
<keyword evidence="6" id="KW-1185">Reference proteome</keyword>
<feature type="signal peptide" evidence="4">
    <location>
        <begin position="1"/>
        <end position="16"/>
    </location>
</feature>
<feature type="transmembrane region" description="Helical" evidence="3">
    <location>
        <begin position="316"/>
        <end position="339"/>
    </location>
</feature>
<dbReference type="GO" id="GO:0008010">
    <property type="term" value="F:structural constituent of chitin-based larval cuticle"/>
    <property type="evidence" value="ECO:0007669"/>
    <property type="project" value="TreeGrafter"/>
</dbReference>
<keyword evidence="4" id="KW-0732">Signal</keyword>
<sequence>MNSLIIFATIVGCVLAQRGAYKQVQPGQPIAILRQSQDVNFDGSYQWSYETENGIAAQEQGALKNANSAEPAQEAQGSFQYTAPDGTPISIQYVANENGFQPQGAHLPVPPPIPEAILRSLEWNAAHPEPEEGDDGYTFSYKTSNGIERSETGTYEKLNESRVLKVEGYFRYTGDDGKVYLVEYTADENGYIPEISELSDEDDDVMRSVQDIHKSQIVGNAPPAIEYENVLTQDGYHFRYRTEDSARTENGVFDRARGENGVLVVSGSYNFVGPDRQTYQVDFVADENGYRPMVKSGMGEIVKMLPGPRKNIKKPFLGSAVIASLTGGGIFIVSAVIALSVAQTPRALIGVNVNDGRYYADDNSGQYRPDNSGA</sequence>
<dbReference type="InterPro" id="IPR050468">
    <property type="entry name" value="Cuticle_Struct_Prot"/>
</dbReference>
<protein>
    <submittedName>
        <fullName evidence="5">Uncharacterized protein</fullName>
    </submittedName>
</protein>
<feature type="chain" id="PRO_5035232585" evidence="4">
    <location>
        <begin position="17"/>
        <end position="374"/>
    </location>
</feature>
<dbReference type="Proteomes" id="UP000719412">
    <property type="component" value="Unassembled WGS sequence"/>
</dbReference>
<dbReference type="EMBL" id="JABDTM020027727">
    <property type="protein sequence ID" value="KAH0810076.1"/>
    <property type="molecule type" value="Genomic_DNA"/>
</dbReference>
<dbReference type="PRINTS" id="PR00947">
    <property type="entry name" value="CUTICLE"/>
</dbReference>
<dbReference type="InterPro" id="IPR031311">
    <property type="entry name" value="CHIT_BIND_RR_consensus"/>
</dbReference>
<dbReference type="PROSITE" id="PS00233">
    <property type="entry name" value="CHIT_BIND_RR_1"/>
    <property type="match status" value="1"/>
</dbReference>
<keyword evidence="1 2" id="KW-0193">Cuticle</keyword>
<evidence type="ECO:0000256" key="3">
    <source>
        <dbReference type="SAM" id="Phobius"/>
    </source>
</evidence>
<name>A0A8J6H999_TENMO</name>
<evidence type="ECO:0000313" key="5">
    <source>
        <dbReference type="EMBL" id="KAH0810076.1"/>
    </source>
</evidence>
<keyword evidence="3" id="KW-0472">Membrane</keyword>
<dbReference type="InterPro" id="IPR000618">
    <property type="entry name" value="Insect_cuticle"/>
</dbReference>
<evidence type="ECO:0000313" key="6">
    <source>
        <dbReference type="Proteomes" id="UP000719412"/>
    </source>
</evidence>
<proteinExistence type="predicted"/>
<comment type="caution">
    <text evidence="5">The sequence shown here is derived from an EMBL/GenBank/DDBJ whole genome shotgun (WGS) entry which is preliminary data.</text>
</comment>